<evidence type="ECO:0000313" key="3">
    <source>
        <dbReference type="Proteomes" id="UP000095765"/>
    </source>
</evidence>
<reference evidence="2 3" key="1">
    <citation type="submission" date="2015-09" db="EMBL/GenBank/DDBJ databases">
        <authorList>
            <consortium name="Pathogen Informatics"/>
        </authorList>
    </citation>
    <scope>NUCLEOTIDE SEQUENCE [LARGE SCALE GENOMIC DNA]</scope>
    <source>
        <strain evidence="2 3">2789STDY5834939</strain>
    </source>
</reference>
<accession>A0A174T0Q2</accession>
<dbReference type="AlphaFoldDB" id="A0A174T0Q2"/>
<proteinExistence type="predicted"/>
<evidence type="ECO:0000256" key="1">
    <source>
        <dbReference type="SAM" id="MobiDB-lite"/>
    </source>
</evidence>
<gene>
    <name evidence="2" type="ORF">ERS852551_02848</name>
</gene>
<feature type="compositionally biased region" description="Acidic residues" evidence="1">
    <location>
        <begin position="162"/>
        <end position="171"/>
    </location>
</feature>
<protein>
    <submittedName>
        <fullName evidence="2">Uncharacterized protein</fullName>
    </submittedName>
</protein>
<name>A0A174T0Q2_9FIRM</name>
<evidence type="ECO:0000313" key="2">
    <source>
        <dbReference type="EMBL" id="CUQ03644.1"/>
    </source>
</evidence>
<feature type="region of interest" description="Disordered" evidence="1">
    <location>
        <begin position="139"/>
        <end position="171"/>
    </location>
</feature>
<sequence length="171" mass="19115">MSDDTFAAMKMDFDSVLNDTITNMEDKKADLAEITLKLKITLAEAETTDEEVVNYEAMREIIKPKFEHKISSVMQVKDSRSGKLEGDYELVYDREAGCYKLRELTHGQTSLFDQNEDKGITTKVDGSYVVVDVDFHNADDNTPKLDGQTRPALPAPKSAIDLEGDGEEGEQ</sequence>
<organism evidence="2 3">
    <name type="scientific">Anaerotruncus colihominis</name>
    <dbReference type="NCBI Taxonomy" id="169435"/>
    <lineage>
        <taxon>Bacteria</taxon>
        <taxon>Bacillati</taxon>
        <taxon>Bacillota</taxon>
        <taxon>Clostridia</taxon>
        <taxon>Eubacteriales</taxon>
        <taxon>Oscillospiraceae</taxon>
        <taxon>Anaerotruncus</taxon>
    </lineage>
</organism>
<dbReference type="EMBL" id="CZBE01000022">
    <property type="protein sequence ID" value="CUQ03644.1"/>
    <property type="molecule type" value="Genomic_DNA"/>
</dbReference>
<dbReference type="Proteomes" id="UP000095765">
    <property type="component" value="Unassembled WGS sequence"/>
</dbReference>